<feature type="region of interest" description="Interaction with tRNA" evidence="9">
    <location>
        <begin position="139"/>
        <end position="141"/>
    </location>
</feature>
<feature type="binding site" evidence="9">
    <location>
        <begin position="6"/>
        <end position="13"/>
    </location>
    <ligand>
        <name>ATP</name>
        <dbReference type="ChEBI" id="CHEBI:30616"/>
    </ligand>
</feature>
<protein>
    <recommendedName>
        <fullName evidence="9">tRNA-specific 2-thiouridylase MnmA</fullName>
        <ecNumber evidence="9">2.8.1.13</ecNumber>
    </recommendedName>
</protein>
<dbReference type="PANTHER" id="PTHR11933">
    <property type="entry name" value="TRNA 5-METHYLAMINOMETHYL-2-THIOURIDYLATE -METHYLTRANSFERASE"/>
    <property type="match status" value="1"/>
</dbReference>
<evidence type="ECO:0000256" key="5">
    <source>
        <dbReference type="ARBA" id="ARBA00022840"/>
    </source>
</evidence>
<dbReference type="Pfam" id="PF20259">
    <property type="entry name" value="tRNA_Me_trans_M"/>
    <property type="match status" value="1"/>
</dbReference>
<keyword evidence="6 9" id="KW-0694">RNA-binding</keyword>
<dbReference type="Gene3D" id="2.30.30.280">
    <property type="entry name" value="Adenine nucleotide alpha hydrolases-like domains"/>
    <property type="match status" value="1"/>
</dbReference>
<accession>A0A9D1QYQ2</accession>
<evidence type="ECO:0000256" key="8">
    <source>
        <dbReference type="ARBA" id="ARBA00051542"/>
    </source>
</evidence>
<comment type="subcellular location">
    <subcellularLocation>
        <location evidence="9">Cytoplasm</location>
    </subcellularLocation>
</comment>
<dbReference type="EC" id="2.8.1.13" evidence="9"/>
<keyword evidence="5 9" id="KW-0067">ATP-binding</keyword>
<dbReference type="InterPro" id="IPR046884">
    <property type="entry name" value="MnmA-like_central"/>
</dbReference>
<sequence>MTIAVAVSGGADSLYALASLRREHPGGVIAFHARLKETPPEEDAVPGLEALCRDMGVPLHVLDLRETFARRIVRPFAESYARGETPNPCVRCNALVKFGLWLDEARRLGADKLATGHYVALADHPRYGTALRQGADAAKDQSYFLALTPIELLREAVFPLAGMLKSEVRQTLEAWGLPVPIPRESQEICFVPDDDYRAFLKGTGVRLPAGGPMVLPDGHVVGRHGGLWQYTEGQRRGLGVSWTEPLYVIGKDRSRNALLLGTAAQLPVNGCVAGELNFLVPPSLWPHELRVRTRYRQKAVPADVRLVGGGPDGMDATARMLIRFHQPQLPSAPGQLAAVFDEHGHVLAGGVIVKEP</sequence>
<dbReference type="EMBL" id="DXGI01000031">
    <property type="protein sequence ID" value="HIW77709.1"/>
    <property type="molecule type" value="Genomic_DNA"/>
</dbReference>
<evidence type="ECO:0000256" key="6">
    <source>
        <dbReference type="ARBA" id="ARBA00022884"/>
    </source>
</evidence>
<keyword evidence="4 9" id="KW-0547">Nucleotide-binding</keyword>
<dbReference type="InterPro" id="IPR023382">
    <property type="entry name" value="MnmA-like_central_sf"/>
</dbReference>
<feature type="site" description="Interaction with tRNA" evidence="9">
    <location>
        <position position="335"/>
    </location>
</feature>
<dbReference type="GO" id="GO:0000049">
    <property type="term" value="F:tRNA binding"/>
    <property type="evidence" value="ECO:0007669"/>
    <property type="project" value="UniProtKB-KW"/>
</dbReference>
<dbReference type="HAMAP" id="MF_00144">
    <property type="entry name" value="tRNA_thiouridyl_MnmA"/>
    <property type="match status" value="1"/>
</dbReference>
<evidence type="ECO:0000256" key="4">
    <source>
        <dbReference type="ARBA" id="ARBA00022741"/>
    </source>
</evidence>
<feature type="domain" description="tRNA-specific 2-thiouridylase MnmA-like C-terminal" evidence="10">
    <location>
        <begin position="270"/>
        <end position="352"/>
    </location>
</feature>
<feature type="disulfide bond" description="Alternate" evidence="9">
    <location>
        <begin position="92"/>
        <end position="189"/>
    </location>
</feature>
<dbReference type="GO" id="GO:0005524">
    <property type="term" value="F:ATP binding"/>
    <property type="evidence" value="ECO:0007669"/>
    <property type="project" value="UniProtKB-KW"/>
</dbReference>
<dbReference type="InterPro" id="IPR004506">
    <property type="entry name" value="MnmA-like"/>
</dbReference>
<keyword evidence="9" id="KW-0963">Cytoplasm</keyword>
<keyword evidence="7 9" id="KW-1015">Disulfide bond</keyword>
<feature type="domain" description="tRNA-specific 2-thiouridylase MnmA-like central" evidence="11">
    <location>
        <begin position="211"/>
        <end position="261"/>
    </location>
</feature>
<dbReference type="SUPFAM" id="SSF52402">
    <property type="entry name" value="Adenine nucleotide alpha hydrolases-like"/>
    <property type="match status" value="1"/>
</dbReference>
<organism evidence="12 13">
    <name type="scientific">Candidatus Bilophila faecipullorum</name>
    <dbReference type="NCBI Taxonomy" id="2838482"/>
    <lineage>
        <taxon>Bacteria</taxon>
        <taxon>Pseudomonadati</taxon>
        <taxon>Thermodesulfobacteriota</taxon>
        <taxon>Desulfovibrionia</taxon>
        <taxon>Desulfovibrionales</taxon>
        <taxon>Desulfovibrionaceae</taxon>
        <taxon>Bilophila</taxon>
    </lineage>
</organism>
<reference evidence="12" key="1">
    <citation type="journal article" date="2021" name="PeerJ">
        <title>Extensive microbial diversity within the chicken gut microbiome revealed by metagenomics and culture.</title>
        <authorList>
            <person name="Gilroy R."/>
            <person name="Ravi A."/>
            <person name="Getino M."/>
            <person name="Pursley I."/>
            <person name="Horton D.L."/>
            <person name="Alikhan N.F."/>
            <person name="Baker D."/>
            <person name="Gharbi K."/>
            <person name="Hall N."/>
            <person name="Watson M."/>
            <person name="Adriaenssens E.M."/>
            <person name="Foster-Nyarko E."/>
            <person name="Jarju S."/>
            <person name="Secka A."/>
            <person name="Antonio M."/>
            <person name="Oren A."/>
            <person name="Chaudhuri R.R."/>
            <person name="La Ragione R."/>
            <person name="Hildebrand F."/>
            <person name="Pallen M.J."/>
        </authorList>
    </citation>
    <scope>NUCLEOTIDE SEQUENCE</scope>
    <source>
        <strain evidence="12">ChiSxjej5B17-1746</strain>
    </source>
</reference>
<comment type="caution">
    <text evidence="9">Lacks conserved residue(s) required for the propagation of feature annotation.</text>
</comment>
<dbReference type="InterPro" id="IPR046885">
    <property type="entry name" value="MnmA-like_C"/>
</dbReference>
<proteinExistence type="inferred from homology"/>
<dbReference type="Pfam" id="PF20258">
    <property type="entry name" value="tRNA_Me_trans_C"/>
    <property type="match status" value="1"/>
</dbReference>
<evidence type="ECO:0000256" key="7">
    <source>
        <dbReference type="ARBA" id="ARBA00023157"/>
    </source>
</evidence>
<dbReference type="Gene3D" id="3.40.50.620">
    <property type="entry name" value="HUPs"/>
    <property type="match status" value="1"/>
</dbReference>
<feature type="region of interest" description="Interaction with tRNA" evidence="9">
    <location>
        <begin position="294"/>
        <end position="295"/>
    </location>
</feature>
<dbReference type="Proteomes" id="UP000824264">
    <property type="component" value="Unassembled WGS sequence"/>
</dbReference>
<dbReference type="Pfam" id="PF03054">
    <property type="entry name" value="tRNA_Me_trans"/>
    <property type="match status" value="1"/>
</dbReference>
<dbReference type="GO" id="GO:0002143">
    <property type="term" value="P:tRNA wobble position uridine thiolation"/>
    <property type="evidence" value="ECO:0007669"/>
    <property type="project" value="TreeGrafter"/>
</dbReference>
<dbReference type="CDD" id="cd01998">
    <property type="entry name" value="MnmA_TRMU-like"/>
    <property type="match status" value="1"/>
</dbReference>
<evidence type="ECO:0000313" key="13">
    <source>
        <dbReference type="Proteomes" id="UP000824264"/>
    </source>
</evidence>
<dbReference type="GO" id="GO:0005737">
    <property type="term" value="C:cytoplasm"/>
    <property type="evidence" value="ECO:0007669"/>
    <property type="project" value="UniProtKB-SubCell"/>
</dbReference>
<comment type="similarity">
    <text evidence="9">Belongs to the MnmA/TRMU family.</text>
</comment>
<evidence type="ECO:0000256" key="1">
    <source>
        <dbReference type="ARBA" id="ARBA00022555"/>
    </source>
</evidence>
<dbReference type="Gene3D" id="2.40.30.10">
    <property type="entry name" value="Translation factors"/>
    <property type="match status" value="1"/>
</dbReference>
<name>A0A9D1QYQ2_9BACT</name>
<feature type="site" description="Interaction with tRNA" evidence="9">
    <location>
        <position position="117"/>
    </location>
</feature>
<evidence type="ECO:0000313" key="12">
    <source>
        <dbReference type="EMBL" id="HIW77709.1"/>
    </source>
</evidence>
<keyword evidence="2 9" id="KW-0808">Transferase</keyword>
<evidence type="ECO:0000256" key="9">
    <source>
        <dbReference type="HAMAP-Rule" id="MF_00144"/>
    </source>
</evidence>
<dbReference type="PANTHER" id="PTHR11933:SF5">
    <property type="entry name" value="MITOCHONDRIAL TRNA-SPECIFIC 2-THIOURIDYLASE 1"/>
    <property type="match status" value="1"/>
</dbReference>
<feature type="active site" description="Nucleophile" evidence="9">
    <location>
        <position position="92"/>
    </location>
</feature>
<comment type="function">
    <text evidence="9">Catalyzes the 2-thiolation of uridine at the wobble position (U34) of tRNA, leading to the formation of s(2)U34.</text>
</comment>
<dbReference type="AlphaFoldDB" id="A0A9D1QYQ2"/>
<comment type="caution">
    <text evidence="12">The sequence shown here is derived from an EMBL/GenBank/DDBJ whole genome shotgun (WGS) entry which is preliminary data.</text>
</comment>
<keyword evidence="1 9" id="KW-0820">tRNA-binding</keyword>
<evidence type="ECO:0000256" key="3">
    <source>
        <dbReference type="ARBA" id="ARBA00022694"/>
    </source>
</evidence>
<feature type="active site" description="Cysteine persulfide intermediate" evidence="9">
    <location>
        <position position="189"/>
    </location>
</feature>
<evidence type="ECO:0000256" key="2">
    <source>
        <dbReference type="ARBA" id="ARBA00022679"/>
    </source>
</evidence>
<evidence type="ECO:0000259" key="10">
    <source>
        <dbReference type="Pfam" id="PF20258"/>
    </source>
</evidence>
<feature type="binding site" evidence="9">
    <location>
        <position position="116"/>
    </location>
    <ligand>
        <name>ATP</name>
        <dbReference type="ChEBI" id="CHEBI:30616"/>
    </ligand>
</feature>
<reference evidence="12" key="2">
    <citation type="submission" date="2021-04" db="EMBL/GenBank/DDBJ databases">
        <authorList>
            <person name="Gilroy R."/>
        </authorList>
    </citation>
    <scope>NUCLEOTIDE SEQUENCE</scope>
    <source>
        <strain evidence="12">ChiSxjej5B17-1746</strain>
    </source>
</reference>
<comment type="catalytic activity">
    <reaction evidence="8 9">
        <text>S-sulfanyl-L-cysteinyl-[protein] + uridine(34) in tRNA + AH2 + ATP = 2-thiouridine(34) in tRNA + L-cysteinyl-[protein] + A + AMP + diphosphate + H(+)</text>
        <dbReference type="Rhea" id="RHEA:47032"/>
        <dbReference type="Rhea" id="RHEA-COMP:10131"/>
        <dbReference type="Rhea" id="RHEA-COMP:11726"/>
        <dbReference type="Rhea" id="RHEA-COMP:11727"/>
        <dbReference type="Rhea" id="RHEA-COMP:11728"/>
        <dbReference type="ChEBI" id="CHEBI:13193"/>
        <dbReference type="ChEBI" id="CHEBI:15378"/>
        <dbReference type="ChEBI" id="CHEBI:17499"/>
        <dbReference type="ChEBI" id="CHEBI:29950"/>
        <dbReference type="ChEBI" id="CHEBI:30616"/>
        <dbReference type="ChEBI" id="CHEBI:33019"/>
        <dbReference type="ChEBI" id="CHEBI:61963"/>
        <dbReference type="ChEBI" id="CHEBI:65315"/>
        <dbReference type="ChEBI" id="CHEBI:87170"/>
        <dbReference type="ChEBI" id="CHEBI:456215"/>
        <dbReference type="EC" id="2.8.1.13"/>
    </reaction>
</comment>
<keyword evidence="3 9" id="KW-0819">tRNA processing</keyword>
<dbReference type="GO" id="GO:0103016">
    <property type="term" value="F:tRNA-uridine 2-sulfurtransferase activity"/>
    <property type="evidence" value="ECO:0007669"/>
    <property type="project" value="UniProtKB-EC"/>
</dbReference>
<dbReference type="InterPro" id="IPR014729">
    <property type="entry name" value="Rossmann-like_a/b/a_fold"/>
</dbReference>
<evidence type="ECO:0000259" key="11">
    <source>
        <dbReference type="Pfam" id="PF20259"/>
    </source>
</evidence>
<gene>
    <name evidence="9" type="primary">mnmA</name>
    <name evidence="12" type="ORF">H9874_00995</name>
</gene>